<dbReference type="CDD" id="cd02022">
    <property type="entry name" value="DPCK"/>
    <property type="match status" value="1"/>
</dbReference>
<proteinExistence type="inferred from homology"/>
<dbReference type="PANTHER" id="PTHR10695">
    <property type="entry name" value="DEPHOSPHO-COA KINASE-RELATED"/>
    <property type="match status" value="1"/>
</dbReference>
<dbReference type="InterPro" id="IPR027417">
    <property type="entry name" value="P-loop_NTPase"/>
</dbReference>
<dbReference type="GO" id="GO:0005524">
    <property type="term" value="F:ATP binding"/>
    <property type="evidence" value="ECO:0007669"/>
    <property type="project" value="UniProtKB-KW"/>
</dbReference>
<dbReference type="Gene3D" id="3.40.50.300">
    <property type="entry name" value="P-loop containing nucleotide triphosphate hydrolases"/>
    <property type="match status" value="1"/>
</dbReference>
<dbReference type="SUPFAM" id="SSF52540">
    <property type="entry name" value="P-loop containing nucleoside triphosphate hydrolases"/>
    <property type="match status" value="1"/>
</dbReference>
<evidence type="ECO:0000256" key="1">
    <source>
        <dbReference type="ARBA" id="ARBA00022741"/>
    </source>
</evidence>
<dbReference type="EMBL" id="CAFBLN010000001">
    <property type="protein sequence ID" value="CAB4857341.1"/>
    <property type="molecule type" value="Genomic_DNA"/>
</dbReference>
<dbReference type="AlphaFoldDB" id="A0A6J7CI31"/>
<dbReference type="InterPro" id="IPR001977">
    <property type="entry name" value="Depp_CoAkinase"/>
</dbReference>
<gene>
    <name evidence="3" type="ORF">UFOPK3381_00055</name>
</gene>
<dbReference type="Pfam" id="PF01121">
    <property type="entry name" value="CoaE"/>
    <property type="match status" value="1"/>
</dbReference>
<evidence type="ECO:0000256" key="2">
    <source>
        <dbReference type="ARBA" id="ARBA00022840"/>
    </source>
</evidence>
<name>A0A6J7CI31_9ZZZZ</name>
<protein>
    <submittedName>
        <fullName evidence="3">Unannotated protein</fullName>
    </submittedName>
</protein>
<evidence type="ECO:0000313" key="3">
    <source>
        <dbReference type="EMBL" id="CAB4857341.1"/>
    </source>
</evidence>
<keyword evidence="1" id="KW-0547">Nucleotide-binding</keyword>
<dbReference type="PANTHER" id="PTHR10695:SF46">
    <property type="entry name" value="BIFUNCTIONAL COENZYME A SYNTHASE-RELATED"/>
    <property type="match status" value="1"/>
</dbReference>
<sequence>MICLDGLISDYGTNMLQIGIAGGIGSGKSTVTAALERAGVEVIDTDIIAREVVEPGKPAWRALVDAFGSAVLDEDNHLDRKFLAAVVFPSPIALRRLNGITHGAIGAEVMHHLDRCRDLHYAVAIPLFRPEHRTLFRLSEVWATEVEPKIAIERLVKHRGFSEEDAKNRISSQISNSERRAIVDVVIPNNETVAVLENHIKMLLIDRGFNVD</sequence>
<dbReference type="HAMAP" id="MF_00376">
    <property type="entry name" value="Dephospho_CoA_kinase"/>
    <property type="match status" value="1"/>
</dbReference>
<dbReference type="GO" id="GO:0004140">
    <property type="term" value="F:dephospho-CoA kinase activity"/>
    <property type="evidence" value="ECO:0007669"/>
    <property type="project" value="InterPro"/>
</dbReference>
<reference evidence="3" key="1">
    <citation type="submission" date="2020-05" db="EMBL/GenBank/DDBJ databases">
        <authorList>
            <person name="Chiriac C."/>
            <person name="Salcher M."/>
            <person name="Ghai R."/>
            <person name="Kavagutti S V."/>
        </authorList>
    </citation>
    <scope>NUCLEOTIDE SEQUENCE</scope>
</reference>
<dbReference type="GO" id="GO:0015937">
    <property type="term" value="P:coenzyme A biosynthetic process"/>
    <property type="evidence" value="ECO:0007669"/>
    <property type="project" value="InterPro"/>
</dbReference>
<accession>A0A6J7CI31</accession>
<organism evidence="3">
    <name type="scientific">freshwater metagenome</name>
    <dbReference type="NCBI Taxonomy" id="449393"/>
    <lineage>
        <taxon>unclassified sequences</taxon>
        <taxon>metagenomes</taxon>
        <taxon>ecological metagenomes</taxon>
    </lineage>
</organism>
<dbReference type="PROSITE" id="PS51219">
    <property type="entry name" value="DPCK"/>
    <property type="match status" value="1"/>
</dbReference>
<dbReference type="NCBIfam" id="TIGR00152">
    <property type="entry name" value="dephospho-CoA kinase"/>
    <property type="match status" value="1"/>
</dbReference>
<keyword evidence="2" id="KW-0067">ATP-binding</keyword>